<dbReference type="EMBL" id="VYXQ01000030">
    <property type="protein sequence ID" value="KAA9356162.1"/>
    <property type="molecule type" value="Genomic_DNA"/>
</dbReference>
<keyword evidence="2" id="KW-1185">Reference proteome</keyword>
<proteinExistence type="predicted"/>
<gene>
    <name evidence="1" type="ORF">F3W84_21925</name>
</gene>
<evidence type="ECO:0000313" key="1">
    <source>
        <dbReference type="EMBL" id="KAA9356162.1"/>
    </source>
</evidence>
<dbReference type="Proteomes" id="UP000327108">
    <property type="component" value="Unassembled WGS sequence"/>
</dbReference>
<comment type="caution">
    <text evidence="1">The sequence shown here is derived from an EMBL/GenBank/DDBJ whole genome shotgun (WGS) entry which is preliminary data.</text>
</comment>
<protein>
    <submittedName>
        <fullName evidence="1">Uncharacterized protein</fullName>
    </submittedName>
</protein>
<evidence type="ECO:0000313" key="2">
    <source>
        <dbReference type="Proteomes" id="UP000327108"/>
    </source>
</evidence>
<dbReference type="AlphaFoldDB" id="A0A5N1JPE5"/>
<name>A0A5N1JPE5_9HYPH</name>
<accession>A0A5N1JPE5</accession>
<sequence>MSWSTVFHVIATAQACEGAVPPNAPRSVLRISLSHRNGIRNQSGGRMSPRRRLSVLQDMLSVTASNRFRFCNDRAG</sequence>
<organism evidence="1 2">
    <name type="scientific">Ochrobactrum quorumnocens</name>
    <dbReference type="NCBI Taxonomy" id="271865"/>
    <lineage>
        <taxon>Bacteria</taxon>
        <taxon>Pseudomonadati</taxon>
        <taxon>Pseudomonadota</taxon>
        <taxon>Alphaproteobacteria</taxon>
        <taxon>Hyphomicrobiales</taxon>
        <taxon>Brucellaceae</taxon>
        <taxon>Brucella/Ochrobactrum group</taxon>
        <taxon>Ochrobactrum</taxon>
    </lineage>
</organism>
<reference evidence="1 2" key="1">
    <citation type="submission" date="2019-09" db="EMBL/GenBank/DDBJ databases">
        <title>Biological control of the noxious weed angled onion (Allium triquetrum) thwarted by endophytic bacteria in Victoria, Australia.</title>
        <authorList>
            <person name="Tehranchian P."/>
            <person name="Adair R.J."/>
            <person name="Van T.H."/>
            <person name="Morrison P.D."/>
            <person name="Williams H."/>
            <person name="Lawrie A.C."/>
        </authorList>
    </citation>
    <scope>NUCLEOTIDE SEQUENCE [LARGE SCALE GENOMIC DNA]</scope>
    <source>
        <strain evidence="1 2">RPTAtOch1</strain>
    </source>
</reference>